<name>A0ABY7YMW9_9HYPH</name>
<evidence type="ECO:0000313" key="5">
    <source>
        <dbReference type="EMBL" id="WDR02394.1"/>
    </source>
</evidence>
<evidence type="ECO:0000256" key="3">
    <source>
        <dbReference type="ARBA" id="ARBA00022764"/>
    </source>
</evidence>
<keyword evidence="4" id="KW-0732">Signal</keyword>
<dbReference type="InterPro" id="IPR050490">
    <property type="entry name" value="Bact_solute-bd_prot1"/>
</dbReference>
<reference evidence="5 6" key="1">
    <citation type="submission" date="2023-02" db="EMBL/GenBank/DDBJ databases">
        <title>Devosia algicola sp. nov., isolated from the phycosphere of marine algae.</title>
        <authorList>
            <person name="Kim J.M."/>
            <person name="Lee J.K."/>
            <person name="Choi B.J."/>
            <person name="Bayburt H."/>
            <person name="Jeon C.O."/>
        </authorList>
    </citation>
    <scope>NUCLEOTIDE SEQUENCE [LARGE SCALE GENOMIC DNA]</scope>
    <source>
        <strain evidence="5 6">G20-9</strain>
    </source>
</reference>
<keyword evidence="6" id="KW-1185">Reference proteome</keyword>
<dbReference type="RefSeq" id="WP_282218799.1">
    <property type="nucleotide sequence ID" value="NZ_CP118246.1"/>
</dbReference>
<evidence type="ECO:0000256" key="2">
    <source>
        <dbReference type="ARBA" id="ARBA00008520"/>
    </source>
</evidence>
<dbReference type="Pfam" id="PF01547">
    <property type="entry name" value="SBP_bac_1"/>
    <property type="match status" value="1"/>
</dbReference>
<dbReference type="PANTHER" id="PTHR43649">
    <property type="entry name" value="ARABINOSE-BINDING PROTEIN-RELATED"/>
    <property type="match status" value="1"/>
</dbReference>
<proteinExistence type="inferred from homology"/>
<protein>
    <submittedName>
        <fullName evidence="5">Extracellular solute-binding protein</fullName>
    </submittedName>
</protein>
<dbReference type="InterPro" id="IPR006059">
    <property type="entry name" value="SBP"/>
</dbReference>
<sequence>MRVLSKMALAIGAMALATGVVHADNKTFRIWWYEAADSAAGITWTQALDTFKADHPDIDVQFELKTFDQITKAGTLILNSSEAPDLMEYNKGNSVAGLAASQGLFTVLDDVAKERGWDKVLTDASNQLSRYDENGIYGSGPLIGVANYGEYVSVYYNKEMFAAENISVPTSLAELEADMDIFVKKGITPIAEAANDYPAQHLMYELALSQADAGWVSDFQGLKAPLDTAPFLYAGQKLQEWVEKGYISKDSTGFKAADMASQFTSGKSPMVVTGTWYGAPFAAAMGDNVGQFLFPGNVISPASTGNIWVVPKNAENKDLAYDFIDITLSKENQALFGNSGGLPIAADPAMVTDPVGHEEVTLFNQLVAQNGLGFYPDWPVPGYYDVVLQATQAVISGTVTPEQFAERMQKPYDDVQSDQ</sequence>
<dbReference type="SUPFAM" id="SSF53850">
    <property type="entry name" value="Periplasmic binding protein-like II"/>
    <property type="match status" value="1"/>
</dbReference>
<keyword evidence="3" id="KW-0574">Periplasm</keyword>
<evidence type="ECO:0000256" key="4">
    <source>
        <dbReference type="SAM" id="SignalP"/>
    </source>
</evidence>
<dbReference type="Gene3D" id="3.40.190.10">
    <property type="entry name" value="Periplasmic binding protein-like II"/>
    <property type="match status" value="2"/>
</dbReference>
<accession>A0ABY7YMW9</accession>
<comment type="similarity">
    <text evidence="2">Belongs to the bacterial solute-binding protein 1 family.</text>
</comment>
<organism evidence="5 6">
    <name type="scientific">Devosia algicola</name>
    <dbReference type="NCBI Taxonomy" id="3026418"/>
    <lineage>
        <taxon>Bacteria</taxon>
        <taxon>Pseudomonadati</taxon>
        <taxon>Pseudomonadota</taxon>
        <taxon>Alphaproteobacteria</taxon>
        <taxon>Hyphomicrobiales</taxon>
        <taxon>Devosiaceae</taxon>
        <taxon>Devosia</taxon>
    </lineage>
</organism>
<feature type="signal peptide" evidence="4">
    <location>
        <begin position="1"/>
        <end position="23"/>
    </location>
</feature>
<evidence type="ECO:0000313" key="6">
    <source>
        <dbReference type="Proteomes" id="UP001220530"/>
    </source>
</evidence>
<feature type="chain" id="PRO_5045976313" evidence="4">
    <location>
        <begin position="24"/>
        <end position="419"/>
    </location>
</feature>
<evidence type="ECO:0000256" key="1">
    <source>
        <dbReference type="ARBA" id="ARBA00004418"/>
    </source>
</evidence>
<gene>
    <name evidence="5" type="ORF">PSQ19_17555</name>
</gene>
<comment type="subcellular location">
    <subcellularLocation>
        <location evidence="1">Periplasm</location>
    </subcellularLocation>
</comment>
<dbReference type="EMBL" id="CP118246">
    <property type="protein sequence ID" value="WDR02394.1"/>
    <property type="molecule type" value="Genomic_DNA"/>
</dbReference>
<dbReference type="Proteomes" id="UP001220530">
    <property type="component" value="Chromosome"/>
</dbReference>